<keyword evidence="10" id="KW-0121">Carboxypeptidase</keyword>
<dbReference type="GO" id="GO:0008270">
    <property type="term" value="F:zinc ion binding"/>
    <property type="evidence" value="ECO:0007669"/>
    <property type="project" value="InterPro"/>
</dbReference>
<dbReference type="GO" id="GO:0005615">
    <property type="term" value="C:extracellular space"/>
    <property type="evidence" value="ECO:0007669"/>
    <property type="project" value="TreeGrafter"/>
</dbReference>
<proteinExistence type="inferred from homology"/>
<evidence type="ECO:0000256" key="8">
    <source>
        <dbReference type="SAM" id="SignalP"/>
    </source>
</evidence>
<keyword evidence="11" id="KW-1185">Reference proteome</keyword>
<comment type="caution">
    <text evidence="10">The sequence shown here is derived from an EMBL/GenBank/DDBJ whole genome shotgun (WGS) entry which is preliminary data.</text>
</comment>
<dbReference type="GO" id="GO:0004181">
    <property type="term" value="F:metallocarboxypeptidase activity"/>
    <property type="evidence" value="ECO:0007669"/>
    <property type="project" value="InterPro"/>
</dbReference>
<keyword evidence="4" id="KW-0378">Hydrolase</keyword>
<accession>A0A4R6T6U5</accession>
<organism evidence="10 11">
    <name type="scientific">Algoriphagus boseongensis</name>
    <dbReference type="NCBI Taxonomy" id="1442587"/>
    <lineage>
        <taxon>Bacteria</taxon>
        <taxon>Pseudomonadati</taxon>
        <taxon>Bacteroidota</taxon>
        <taxon>Cytophagia</taxon>
        <taxon>Cytophagales</taxon>
        <taxon>Cyclobacteriaceae</taxon>
        <taxon>Algoriphagus</taxon>
    </lineage>
</organism>
<evidence type="ECO:0000256" key="3">
    <source>
        <dbReference type="ARBA" id="ARBA00022670"/>
    </source>
</evidence>
<evidence type="ECO:0000313" key="10">
    <source>
        <dbReference type="EMBL" id="TDQ18336.1"/>
    </source>
</evidence>
<feature type="domain" description="Peptidase M14" evidence="9">
    <location>
        <begin position="78"/>
        <end position="278"/>
    </location>
</feature>
<dbReference type="OrthoDB" id="9758209at2"/>
<dbReference type="EMBL" id="SNYF01000005">
    <property type="protein sequence ID" value="TDQ18336.1"/>
    <property type="molecule type" value="Genomic_DNA"/>
</dbReference>
<evidence type="ECO:0000256" key="2">
    <source>
        <dbReference type="ARBA" id="ARBA00005988"/>
    </source>
</evidence>
<dbReference type="Pfam" id="PF00246">
    <property type="entry name" value="Peptidase_M14"/>
    <property type="match status" value="1"/>
</dbReference>
<evidence type="ECO:0000256" key="6">
    <source>
        <dbReference type="ARBA" id="ARBA00023049"/>
    </source>
</evidence>
<dbReference type="RefSeq" id="WP_133551678.1">
    <property type="nucleotide sequence ID" value="NZ_SNYF01000005.1"/>
</dbReference>
<feature type="chain" id="PRO_5020444005" evidence="8">
    <location>
        <begin position="22"/>
        <end position="920"/>
    </location>
</feature>
<dbReference type="PANTHER" id="PTHR11705:SF143">
    <property type="entry name" value="SLL0236 PROTEIN"/>
    <property type="match status" value="1"/>
</dbReference>
<dbReference type="PANTHER" id="PTHR11705">
    <property type="entry name" value="PROTEASE FAMILY M14 CARBOXYPEPTIDASE A,B"/>
    <property type="match status" value="1"/>
</dbReference>
<dbReference type="CDD" id="cd06240">
    <property type="entry name" value="M14-like"/>
    <property type="match status" value="1"/>
</dbReference>
<feature type="region of interest" description="Disordered" evidence="7">
    <location>
        <begin position="834"/>
        <end position="854"/>
    </location>
</feature>
<name>A0A4R6T6U5_9BACT</name>
<keyword evidence="5" id="KW-0862">Zinc</keyword>
<dbReference type="Proteomes" id="UP000294535">
    <property type="component" value="Unassembled WGS sequence"/>
</dbReference>
<dbReference type="SUPFAM" id="SSF53187">
    <property type="entry name" value="Zn-dependent exopeptidases"/>
    <property type="match status" value="1"/>
</dbReference>
<dbReference type="GO" id="GO:0006508">
    <property type="term" value="P:proteolysis"/>
    <property type="evidence" value="ECO:0007669"/>
    <property type="project" value="UniProtKB-KW"/>
</dbReference>
<evidence type="ECO:0000256" key="7">
    <source>
        <dbReference type="SAM" id="MobiDB-lite"/>
    </source>
</evidence>
<dbReference type="InterPro" id="IPR000834">
    <property type="entry name" value="Peptidase_M14"/>
</dbReference>
<evidence type="ECO:0000256" key="4">
    <source>
        <dbReference type="ARBA" id="ARBA00022801"/>
    </source>
</evidence>
<evidence type="ECO:0000259" key="9">
    <source>
        <dbReference type="Pfam" id="PF00246"/>
    </source>
</evidence>
<evidence type="ECO:0000313" key="11">
    <source>
        <dbReference type="Proteomes" id="UP000294535"/>
    </source>
</evidence>
<comment type="similarity">
    <text evidence="2">Belongs to the peptidase M14 family.</text>
</comment>
<feature type="signal peptide" evidence="8">
    <location>
        <begin position="1"/>
        <end position="21"/>
    </location>
</feature>
<comment type="cofactor">
    <cofactor evidence="1">
        <name>Zn(2+)</name>
        <dbReference type="ChEBI" id="CHEBI:29105"/>
    </cofactor>
</comment>
<keyword evidence="6" id="KW-0482">Metalloprotease</keyword>
<sequence>MQFKRIGALAFLLGFGLYAQAQTIDEAYNQKIKEYTTDTRFLPASVLNLVDHPSIPSPSKHFGQIIGAPGVMHHTQDIYGYYQTLAKASPYLQIKQVETTEEGRPIYMIVIGNEESISNLDKYKGYMDRLADPRKTDSQAAEEIFEQAKPVYYLNGGLHSTEMGSPEMLMELAYRLITSEEKSIKQIRDKVIILINPVSEPDGRDKVVDWYHRYSKHRTEWEDGFPRSAPYWGKYVYHDNNRDGLQVSQALTKAIFNIFYEWHPTVMLDLHESVPLLYISTGTGPYNEQVDPVTIGEWQIMANHDITTLAAQGMPGAFTWAFYDGWWPGYGIWVANNHNSNGRFYETFGNAGANTYLRDLSNARYAGDPATTREWYRPDPPTEKVYWSARNNVNYMQAGVLASLTYAAQNGEQLLRNFYQKGVNSIRKGTSEGPRAYMIPADQRDPAMAAYLVNQLRAQAIEVHGDKDGNYYVLLDQPYRNLAVSLLSEQNYPKDAKFPPYDDIAWTLSYLYGVDVKAKDSIDFDRSQLTLIAEDAKYAGKVNGSGSNYFISYSAQNTVLPALYWIKDQNKSAEMQVLENEFVSGSDTLKAGSIWIKDLSSSQADELTKKFELDLLRGGKAPSNEETHPVTLPRVAIYHNWFYTQDEGWSRYTFDQRGIPYTSIDKDDLKAGNLNSRFDVILVPRSRGEASDFIHGVDSRFGPMPYTKTAEFPHHGFPDSTPDMTGGPGFTGIENLKKFIEAGGLVITLDNSTKMVAETGITRDLEPYTASGLFHPGSVVTVKAKDSSSPLLYGYPEVFSIFRGNGPLYRVDLAKRDEMVLMYGTKVLKDEEPYTGPIMGMENPNKKLDKKDSEGKPVPYVRSGMVRNEQTIIGQGGIFNIPVGKGRVVAFTFDPLHRYLNHHDAPLVWNALINWNHLGD</sequence>
<gene>
    <name evidence="10" type="ORF">DFQ04_0135</name>
</gene>
<keyword evidence="8" id="KW-0732">Signal</keyword>
<feature type="compositionally biased region" description="Basic and acidic residues" evidence="7">
    <location>
        <begin position="844"/>
        <end position="854"/>
    </location>
</feature>
<protein>
    <submittedName>
        <fullName evidence="10">Zinc carboxypeptidase</fullName>
    </submittedName>
</protein>
<evidence type="ECO:0000256" key="1">
    <source>
        <dbReference type="ARBA" id="ARBA00001947"/>
    </source>
</evidence>
<keyword evidence="3" id="KW-0645">Protease</keyword>
<dbReference type="AlphaFoldDB" id="A0A4R6T6U5"/>
<evidence type="ECO:0000256" key="5">
    <source>
        <dbReference type="ARBA" id="ARBA00022833"/>
    </source>
</evidence>
<dbReference type="Gene3D" id="3.40.630.10">
    <property type="entry name" value="Zn peptidases"/>
    <property type="match status" value="1"/>
</dbReference>
<reference evidence="10 11" key="1">
    <citation type="submission" date="2019-03" db="EMBL/GenBank/DDBJ databases">
        <title>Genomic Encyclopedia of Type Strains, Phase III (KMG-III): the genomes of soil and plant-associated and newly described type strains.</title>
        <authorList>
            <person name="Whitman W."/>
        </authorList>
    </citation>
    <scope>NUCLEOTIDE SEQUENCE [LARGE SCALE GENOMIC DNA]</scope>
    <source>
        <strain evidence="10 11">CECT 8446</strain>
    </source>
</reference>